<keyword evidence="2" id="KW-0808">Transferase</keyword>
<name>R7UVU9_CAPTE</name>
<keyword evidence="3" id="KW-0012">Acyltransferase</keyword>
<evidence type="ECO:0000256" key="1">
    <source>
        <dbReference type="ARBA" id="ARBA00008655"/>
    </source>
</evidence>
<dbReference type="PANTHER" id="PTHR10983">
    <property type="entry name" value="1-ACYLGLYCEROL-3-PHOSPHATE ACYLTRANSFERASE-RELATED"/>
    <property type="match status" value="1"/>
</dbReference>
<dbReference type="Pfam" id="PF01553">
    <property type="entry name" value="Acyltransferase"/>
    <property type="match status" value="1"/>
</dbReference>
<feature type="transmembrane region" description="Helical" evidence="4">
    <location>
        <begin position="347"/>
        <end position="365"/>
    </location>
</feature>
<dbReference type="PANTHER" id="PTHR10983:SF24">
    <property type="entry name" value="1-ACYLGLYCEROL-3-PHOSPHATE O-ACYLTRANSFERASE 3, ISOFORM E-RELATED"/>
    <property type="match status" value="1"/>
</dbReference>
<reference evidence="8" key="1">
    <citation type="submission" date="2012-12" db="EMBL/GenBank/DDBJ databases">
        <authorList>
            <person name="Hellsten U."/>
            <person name="Grimwood J."/>
            <person name="Chapman J.A."/>
            <person name="Shapiro H."/>
            <person name="Aerts A."/>
            <person name="Otillar R.P."/>
            <person name="Terry A.Y."/>
            <person name="Boore J.L."/>
            <person name="Simakov O."/>
            <person name="Marletaz F."/>
            <person name="Cho S.-J."/>
            <person name="Edsinger-Gonzales E."/>
            <person name="Havlak P."/>
            <person name="Kuo D.-H."/>
            <person name="Larsson T."/>
            <person name="Lv J."/>
            <person name="Arendt D."/>
            <person name="Savage R."/>
            <person name="Osoegawa K."/>
            <person name="de Jong P."/>
            <person name="Lindberg D.R."/>
            <person name="Seaver E.C."/>
            <person name="Weisblat D.A."/>
            <person name="Putnam N.H."/>
            <person name="Grigoriev I.V."/>
            <person name="Rokhsar D.S."/>
        </authorList>
    </citation>
    <scope>NUCLEOTIDE SEQUENCE</scope>
    <source>
        <strain evidence="8">I ESC-2004</strain>
    </source>
</reference>
<evidence type="ECO:0000313" key="8">
    <source>
        <dbReference type="Proteomes" id="UP000014760"/>
    </source>
</evidence>
<protein>
    <recommendedName>
        <fullName evidence="5">Phospholipid/glycerol acyltransferase domain-containing protein</fullName>
    </recommendedName>
</protein>
<proteinExistence type="inferred from homology"/>
<dbReference type="AlphaFoldDB" id="R7UVU9"/>
<reference evidence="6 8" key="2">
    <citation type="journal article" date="2013" name="Nature">
        <title>Insights into bilaterian evolution from three spiralian genomes.</title>
        <authorList>
            <person name="Simakov O."/>
            <person name="Marletaz F."/>
            <person name="Cho S.J."/>
            <person name="Edsinger-Gonzales E."/>
            <person name="Havlak P."/>
            <person name="Hellsten U."/>
            <person name="Kuo D.H."/>
            <person name="Larsson T."/>
            <person name="Lv J."/>
            <person name="Arendt D."/>
            <person name="Savage R."/>
            <person name="Osoegawa K."/>
            <person name="de Jong P."/>
            <person name="Grimwood J."/>
            <person name="Chapman J.A."/>
            <person name="Shapiro H."/>
            <person name="Aerts A."/>
            <person name="Otillar R.P."/>
            <person name="Terry A.Y."/>
            <person name="Boore J.L."/>
            <person name="Grigoriev I.V."/>
            <person name="Lindberg D.R."/>
            <person name="Seaver E.C."/>
            <person name="Weisblat D.A."/>
            <person name="Putnam N.H."/>
            <person name="Rokhsar D.S."/>
        </authorList>
    </citation>
    <scope>NUCLEOTIDE SEQUENCE</scope>
    <source>
        <strain evidence="6 8">I ESC-2004</strain>
    </source>
</reference>
<evidence type="ECO:0000313" key="7">
    <source>
        <dbReference type="EnsemblMetazoa" id="CapteP20972"/>
    </source>
</evidence>
<dbReference type="EMBL" id="AMQN01006076">
    <property type="status" value="NOT_ANNOTATED_CDS"/>
    <property type="molecule type" value="Genomic_DNA"/>
</dbReference>
<dbReference type="FunCoup" id="R7UVU9">
    <property type="interactions" value="1467"/>
</dbReference>
<keyword evidence="4" id="KW-0812">Transmembrane</keyword>
<dbReference type="SUPFAM" id="SSF69593">
    <property type="entry name" value="Glycerol-3-phosphate (1)-acyltransferase"/>
    <property type="match status" value="1"/>
</dbReference>
<organism evidence="6">
    <name type="scientific">Capitella teleta</name>
    <name type="common">Polychaete worm</name>
    <dbReference type="NCBI Taxonomy" id="283909"/>
    <lineage>
        <taxon>Eukaryota</taxon>
        <taxon>Metazoa</taxon>
        <taxon>Spiralia</taxon>
        <taxon>Lophotrochozoa</taxon>
        <taxon>Annelida</taxon>
        <taxon>Polychaeta</taxon>
        <taxon>Sedentaria</taxon>
        <taxon>Scolecida</taxon>
        <taxon>Capitellidae</taxon>
        <taxon>Capitella</taxon>
    </lineage>
</organism>
<evidence type="ECO:0000256" key="3">
    <source>
        <dbReference type="ARBA" id="ARBA00023315"/>
    </source>
</evidence>
<evidence type="ECO:0000256" key="2">
    <source>
        <dbReference type="ARBA" id="ARBA00022679"/>
    </source>
</evidence>
<evidence type="ECO:0000256" key="4">
    <source>
        <dbReference type="SAM" id="Phobius"/>
    </source>
</evidence>
<dbReference type="EMBL" id="KB297541">
    <property type="protein sequence ID" value="ELU10392.1"/>
    <property type="molecule type" value="Genomic_DNA"/>
</dbReference>
<dbReference type="OMA" id="EQECSTW"/>
<dbReference type="InterPro" id="IPR002123">
    <property type="entry name" value="Plipid/glycerol_acylTrfase"/>
</dbReference>
<dbReference type="OrthoDB" id="189226at2759"/>
<evidence type="ECO:0000313" key="6">
    <source>
        <dbReference type="EMBL" id="ELU10392.1"/>
    </source>
</evidence>
<feature type="domain" description="Phospholipid/glycerol acyltransferase" evidence="5">
    <location>
        <begin position="94"/>
        <end position="218"/>
    </location>
</feature>
<feature type="transmembrane region" description="Helical" evidence="4">
    <location>
        <begin position="12"/>
        <end position="41"/>
    </location>
</feature>
<keyword evidence="4" id="KW-0472">Membrane</keyword>
<dbReference type="GO" id="GO:0012505">
    <property type="term" value="C:endomembrane system"/>
    <property type="evidence" value="ECO:0007669"/>
    <property type="project" value="TreeGrafter"/>
</dbReference>
<comment type="similarity">
    <text evidence="1">Belongs to the 1-acyl-sn-glycerol-3-phosphate acyltransferase family.</text>
</comment>
<keyword evidence="8" id="KW-1185">Reference proteome</keyword>
<keyword evidence="4" id="KW-1133">Transmembrane helix</keyword>
<evidence type="ECO:0000259" key="5">
    <source>
        <dbReference type="SMART" id="SM00563"/>
    </source>
</evidence>
<sequence length="382" mass="44309">MGGWWGWMKANFLPLHILIGYVFVVSGLIVCGLMALTYLLVWPWNRQLYRKIVMNLAYTHWCQFTFLGQWWAGCNCTLHLDNKDDLKYIGHEHVVALMNHKYDIDWLMAWLLSERFAMLGGTKIYGKSSLKMVPLIGWAWTFTESIFLKRNWDKDKEIISRDLAYIRDYPDGYSITLLLFCEGTRFTDDKHKASMEVAKAKGLPLLKHHLLPRTRGFIHTVHGLKGKVPAILDLTVAFRKDGAEPTLMNVLQGRACKAEMYCRRIPLDSVPTNTDQECADWVQKVFREKDEVYDDFYRNGKFTRGVKTEIPLRVNDMVVWFMWTIVLCVPLYYYIVSLIMTGSYATLFWAIVIIAVFAIILRLMIAVSEIKSHGSSYGKKDD</sequence>
<gene>
    <name evidence="6" type="ORF">CAPTEDRAFT_20972</name>
</gene>
<reference evidence="7" key="3">
    <citation type="submission" date="2015-06" db="UniProtKB">
        <authorList>
            <consortium name="EnsemblMetazoa"/>
        </authorList>
    </citation>
    <scope>IDENTIFICATION</scope>
</reference>
<dbReference type="EnsemblMetazoa" id="CapteT20972">
    <property type="protein sequence ID" value="CapteP20972"/>
    <property type="gene ID" value="CapteG20972"/>
</dbReference>
<dbReference type="Pfam" id="PF16076">
    <property type="entry name" value="Acyltransf_C"/>
    <property type="match status" value="1"/>
</dbReference>
<dbReference type="Proteomes" id="UP000014760">
    <property type="component" value="Unassembled WGS sequence"/>
</dbReference>
<dbReference type="HOGENOM" id="CLU_041844_5_2_1"/>
<feature type="transmembrane region" description="Helical" evidence="4">
    <location>
        <begin position="317"/>
        <end position="335"/>
    </location>
</feature>
<dbReference type="InterPro" id="IPR032098">
    <property type="entry name" value="Acyltransf_C"/>
</dbReference>
<dbReference type="SMART" id="SM00563">
    <property type="entry name" value="PlsC"/>
    <property type="match status" value="1"/>
</dbReference>
<dbReference type="STRING" id="283909.R7UVU9"/>
<dbReference type="CDD" id="cd07990">
    <property type="entry name" value="LPLAT_LCLAT1-like"/>
    <property type="match status" value="1"/>
</dbReference>
<accession>R7UVU9</accession>
<dbReference type="GO" id="GO:0003841">
    <property type="term" value="F:1-acylglycerol-3-phosphate O-acyltransferase activity"/>
    <property type="evidence" value="ECO:0007669"/>
    <property type="project" value="TreeGrafter"/>
</dbReference>